<dbReference type="EMBL" id="JBHSDK010000028">
    <property type="protein sequence ID" value="MFC4337361.1"/>
    <property type="molecule type" value="Genomic_DNA"/>
</dbReference>
<organism evidence="2 3">
    <name type="scientific">Salininema proteolyticum</name>
    <dbReference type="NCBI Taxonomy" id="1607685"/>
    <lineage>
        <taxon>Bacteria</taxon>
        <taxon>Bacillati</taxon>
        <taxon>Actinomycetota</taxon>
        <taxon>Actinomycetes</taxon>
        <taxon>Glycomycetales</taxon>
        <taxon>Glycomycetaceae</taxon>
        <taxon>Salininema</taxon>
    </lineage>
</organism>
<feature type="region of interest" description="Disordered" evidence="1">
    <location>
        <begin position="164"/>
        <end position="190"/>
    </location>
</feature>
<reference evidence="3" key="1">
    <citation type="journal article" date="2019" name="Int. J. Syst. Evol. Microbiol.">
        <title>The Global Catalogue of Microorganisms (GCM) 10K type strain sequencing project: providing services to taxonomists for standard genome sequencing and annotation.</title>
        <authorList>
            <consortium name="The Broad Institute Genomics Platform"/>
            <consortium name="The Broad Institute Genome Sequencing Center for Infectious Disease"/>
            <person name="Wu L."/>
            <person name="Ma J."/>
        </authorList>
    </citation>
    <scope>NUCLEOTIDE SEQUENCE [LARGE SCALE GENOMIC DNA]</scope>
    <source>
        <strain evidence="3">IBRC-M 10908</strain>
    </source>
</reference>
<evidence type="ECO:0000313" key="3">
    <source>
        <dbReference type="Proteomes" id="UP001595823"/>
    </source>
</evidence>
<gene>
    <name evidence="2" type="ORF">ACFPET_19365</name>
</gene>
<dbReference type="Proteomes" id="UP001595823">
    <property type="component" value="Unassembled WGS sequence"/>
</dbReference>
<proteinExistence type="predicted"/>
<comment type="caution">
    <text evidence="2">The sequence shown here is derived from an EMBL/GenBank/DDBJ whole genome shotgun (WGS) entry which is preliminary data.</text>
</comment>
<accession>A0ABV8U433</accession>
<feature type="compositionally biased region" description="Polar residues" evidence="1">
    <location>
        <begin position="179"/>
        <end position="190"/>
    </location>
</feature>
<dbReference type="RefSeq" id="WP_380624261.1">
    <property type="nucleotide sequence ID" value="NZ_JBHSDK010000028.1"/>
</dbReference>
<protein>
    <submittedName>
        <fullName evidence="2">Uncharacterized protein</fullName>
    </submittedName>
</protein>
<evidence type="ECO:0000256" key="1">
    <source>
        <dbReference type="SAM" id="MobiDB-lite"/>
    </source>
</evidence>
<name>A0ABV8U433_9ACTN</name>
<sequence>MNQREFDTLRAYLRAEGWHLQPEVWRGSEIWGHPPTARAAALPIEPMGDGALRYQDAVRTIAEAENTTPADVLSKLSNARCDTQEYRVEPDKPSGRIGMQEAIDVLKGLLDSYRYSARSEIEGHQPTFENRAGTKVHALTRHLEIGPTSPGSYRFHVRMPLPPAPPQQRSSCIGIDGTSEPSGDRGTSSRHMVNRLSKSLGALRNAAFGSDSGAERGSAGLAFELVEQGVSSNLCDSLRSLSLRNEQAPFSARFAWAFDGLDPLPAVELRFPDGAGKRLGKLAESIRDLRVGKFVQVTGKVTTLSHKANDPYLFRVRETPPPDRPQKRMPYYWVECSPEQYNRAFRAQTLDHEVTVAGVLQKKRGRMEITIREDGRFEVIRLPDQ</sequence>
<keyword evidence="3" id="KW-1185">Reference proteome</keyword>
<evidence type="ECO:0000313" key="2">
    <source>
        <dbReference type="EMBL" id="MFC4337361.1"/>
    </source>
</evidence>